<feature type="non-terminal residue" evidence="2">
    <location>
        <position position="43"/>
    </location>
</feature>
<accession>A0A382V9K6</accession>
<dbReference type="InterPro" id="IPR027417">
    <property type="entry name" value="P-loop_NTPase"/>
</dbReference>
<protein>
    <recommendedName>
        <fullName evidence="1">ABC transporter domain-containing protein</fullName>
    </recommendedName>
</protein>
<name>A0A382V9K6_9ZZZZ</name>
<evidence type="ECO:0000259" key="1">
    <source>
        <dbReference type="Pfam" id="PF00005"/>
    </source>
</evidence>
<organism evidence="2">
    <name type="scientific">marine metagenome</name>
    <dbReference type="NCBI Taxonomy" id="408172"/>
    <lineage>
        <taxon>unclassified sequences</taxon>
        <taxon>metagenomes</taxon>
        <taxon>ecological metagenomes</taxon>
    </lineage>
</organism>
<dbReference type="Pfam" id="PF00005">
    <property type="entry name" value="ABC_tran"/>
    <property type="match status" value="1"/>
</dbReference>
<dbReference type="GO" id="GO:0016887">
    <property type="term" value="F:ATP hydrolysis activity"/>
    <property type="evidence" value="ECO:0007669"/>
    <property type="project" value="InterPro"/>
</dbReference>
<feature type="domain" description="ABC transporter" evidence="1">
    <location>
        <begin position="17"/>
        <end position="43"/>
    </location>
</feature>
<proteinExistence type="predicted"/>
<dbReference type="GO" id="GO:0005524">
    <property type="term" value="F:ATP binding"/>
    <property type="evidence" value="ECO:0007669"/>
    <property type="project" value="InterPro"/>
</dbReference>
<dbReference type="AlphaFoldDB" id="A0A382V9K6"/>
<dbReference type="SUPFAM" id="SSF52540">
    <property type="entry name" value="P-loop containing nucleoside triphosphate hydrolases"/>
    <property type="match status" value="1"/>
</dbReference>
<dbReference type="PANTHER" id="PTHR43038:SF3">
    <property type="entry name" value="ABC TRANSPORTER G FAMILY MEMBER 20 ISOFORM X1"/>
    <property type="match status" value="1"/>
</dbReference>
<dbReference type="InterPro" id="IPR003439">
    <property type="entry name" value="ABC_transporter-like_ATP-bd"/>
</dbReference>
<sequence length="43" mass="4451">MLEISNICKSYGSVSAVDNVTFSVDQGEIICILGPSGCGKTTL</sequence>
<reference evidence="2" key="1">
    <citation type="submission" date="2018-05" db="EMBL/GenBank/DDBJ databases">
        <authorList>
            <person name="Lanie J.A."/>
            <person name="Ng W.-L."/>
            <person name="Kazmierczak K.M."/>
            <person name="Andrzejewski T.M."/>
            <person name="Davidsen T.M."/>
            <person name="Wayne K.J."/>
            <person name="Tettelin H."/>
            <person name="Glass J.I."/>
            <person name="Rusch D."/>
            <person name="Podicherti R."/>
            <person name="Tsui H.-C.T."/>
            <person name="Winkler M.E."/>
        </authorList>
    </citation>
    <scope>NUCLEOTIDE SEQUENCE</scope>
</reference>
<dbReference type="PANTHER" id="PTHR43038">
    <property type="entry name" value="ATP-BINDING CASSETTE, SUB-FAMILY H, MEMBER 1"/>
    <property type="match status" value="1"/>
</dbReference>
<gene>
    <name evidence="2" type="ORF">METZ01_LOCUS396046</name>
</gene>
<dbReference type="Gene3D" id="3.40.50.300">
    <property type="entry name" value="P-loop containing nucleotide triphosphate hydrolases"/>
    <property type="match status" value="1"/>
</dbReference>
<evidence type="ECO:0000313" key="2">
    <source>
        <dbReference type="EMBL" id="SVD43192.1"/>
    </source>
</evidence>
<dbReference type="EMBL" id="UINC01150253">
    <property type="protein sequence ID" value="SVD43192.1"/>
    <property type="molecule type" value="Genomic_DNA"/>
</dbReference>